<sequence length="829" mass="90302">MATEKLVARVGADVSGFKQGMSSTVNIAKKTAFKIAAAFAGVGLSASLIGAKFEQTLTETATVAQAFGKDLEALENKARELGRTTAFTATQAARGMYDLASAGLKTKQVIDATEHSMLLAGATGSEMAQATRLVASSLKQFGLEATETKRITDTYAAAITSSQLTMERLTEAMKYAGTTGSALGWSIEETTAAVAQFADLGLEGSMAGTNVRMSMIQLTKATNKAQEALLEMGLTFEDINPETHTFGEIIETLGKQTLSTEHAIAIFGSRSGLNVKKLADSAAKGKSDFAGFVEMLKNSQKGVGRTSEMYNRMMDTFHGQWKIMTSALQDLNIEFFEQFKIVGKGIFQEITKVFNTASQSIADNSIQWQTAFKSVAVTFVSSVKLMIEAIGGLVLAWDSFMIGINKGREIFATAMSGYSELFKKARIGMLDQQVRSLNDAITELASKNTFSQEDVQQMDNYISTLSELIHKRKELTEAENIWAVVANEWEEIQKKNIETIYVHAGALEALVGKINNIRVAFENVKTSAREFNEVSEEFTKFSSELFSGPVGGEGGPKGPNTQGLKDFFVVPDEIMQEFRDQQWAAYQERLQMTKELKQKTEEIGLSEFELKQLLLQREVEEYRKAKVSEELIAQYSSKKLTEINKQEWQSKLTFAQQGLGQLASIFQQIAQAGGKHSKKAFNIYKGVAIAQAVVGTALAVMQALASAPPPYSFILAGISAAMGAVQIATIAASKPPSYDEGGISTTPGYYYAGVKEAHIPLKGGNIPVEMGEGAGTTIILENPVFQDLATQRATMAVIAQSIVQREAPRVIERNYYNDGSMRKIIRSPY</sequence>
<dbReference type="PANTHER" id="PTHR37813">
    <property type="entry name" value="FELS-2 PROPHAGE PROTEIN"/>
    <property type="match status" value="1"/>
</dbReference>
<dbReference type="AlphaFoldDB" id="A0A6M3LEZ4"/>
<protein>
    <submittedName>
        <fullName evidence="3">Putative tail protein</fullName>
    </submittedName>
</protein>
<dbReference type="PANTHER" id="PTHR37813:SF1">
    <property type="entry name" value="FELS-2 PROPHAGE PROTEIN"/>
    <property type="match status" value="1"/>
</dbReference>
<feature type="domain" description="Phage tail tape measure protein" evidence="2">
    <location>
        <begin position="76"/>
        <end position="259"/>
    </location>
</feature>
<organism evidence="3">
    <name type="scientific">viral metagenome</name>
    <dbReference type="NCBI Taxonomy" id="1070528"/>
    <lineage>
        <taxon>unclassified sequences</taxon>
        <taxon>metagenomes</taxon>
        <taxon>organismal metagenomes</taxon>
    </lineage>
</organism>
<name>A0A6M3LEZ4_9ZZZZ</name>
<dbReference type="InterPro" id="IPR010090">
    <property type="entry name" value="Phage_tape_meas"/>
</dbReference>
<dbReference type="Pfam" id="PF10145">
    <property type="entry name" value="PhageMin_Tail"/>
    <property type="match status" value="1"/>
</dbReference>
<dbReference type="EMBL" id="MT143008">
    <property type="protein sequence ID" value="QJA91721.1"/>
    <property type="molecule type" value="Genomic_DNA"/>
</dbReference>
<gene>
    <name evidence="3" type="ORF">MM415B03270_0012</name>
</gene>
<dbReference type="NCBIfam" id="TIGR01760">
    <property type="entry name" value="tape_meas_TP901"/>
    <property type="match status" value="1"/>
</dbReference>
<evidence type="ECO:0000313" key="3">
    <source>
        <dbReference type="EMBL" id="QJA91721.1"/>
    </source>
</evidence>
<accession>A0A6M3LEZ4</accession>
<reference evidence="3" key="1">
    <citation type="submission" date="2020-03" db="EMBL/GenBank/DDBJ databases">
        <title>The deep terrestrial virosphere.</title>
        <authorList>
            <person name="Holmfeldt K."/>
            <person name="Nilsson E."/>
            <person name="Simone D."/>
            <person name="Lopez-Fernandez M."/>
            <person name="Wu X."/>
            <person name="de Brujin I."/>
            <person name="Lundin D."/>
            <person name="Andersson A."/>
            <person name="Bertilsson S."/>
            <person name="Dopson M."/>
        </authorList>
    </citation>
    <scope>NUCLEOTIDE SEQUENCE</scope>
    <source>
        <strain evidence="3">MM415B03270</strain>
    </source>
</reference>
<keyword evidence="1" id="KW-1188">Viral release from host cell</keyword>
<evidence type="ECO:0000259" key="2">
    <source>
        <dbReference type="Pfam" id="PF10145"/>
    </source>
</evidence>
<proteinExistence type="predicted"/>
<evidence type="ECO:0000256" key="1">
    <source>
        <dbReference type="ARBA" id="ARBA00022612"/>
    </source>
</evidence>